<name>A0A2P7UPM6_9BACL</name>
<sequence length="204" mass="23136">MNIAPATAIRIRRLLLLLPILVLIVLVASWVWFGPKNAQAKLPDDVTLQTIDGQSYSLAPQKKTFRLVELIYTRCPDICPTTTVKMVQLQKRLLEANLMGQNVEFLTITIDPQNDTPDVMRYYAKQLGIQEQGWTLLRGDDETIKTVTNSLGFLANKMEDGFISHTTSTYLVDDNNTVIQKFGMGDDFDPEQIYQELLKLKKEG</sequence>
<organism evidence="7 8">
    <name type="scientific">Brevibacillus fortis</name>
    <dbReference type="NCBI Taxonomy" id="2126352"/>
    <lineage>
        <taxon>Bacteria</taxon>
        <taxon>Bacillati</taxon>
        <taxon>Bacillota</taxon>
        <taxon>Bacilli</taxon>
        <taxon>Bacillales</taxon>
        <taxon>Paenibacillaceae</taxon>
        <taxon>Brevibacillus</taxon>
    </lineage>
</organism>
<dbReference type="GO" id="GO:0046872">
    <property type="term" value="F:metal ion binding"/>
    <property type="evidence" value="ECO:0007669"/>
    <property type="project" value="UniProtKB-KW"/>
</dbReference>
<reference evidence="7 8" key="1">
    <citation type="submission" date="2018-03" db="EMBL/GenBank/DDBJ databases">
        <title>Brevisbacillus phylogenomics.</title>
        <authorList>
            <person name="Dunlap C."/>
        </authorList>
    </citation>
    <scope>NUCLEOTIDE SEQUENCE [LARGE SCALE GENOMIC DNA]</scope>
    <source>
        <strain evidence="7 8">NRRL NRS-1210</strain>
    </source>
</reference>
<feature type="binding site" evidence="3">
    <location>
        <position position="165"/>
    </location>
    <ligand>
        <name>Cu cation</name>
        <dbReference type="ChEBI" id="CHEBI:23378"/>
    </ligand>
</feature>
<evidence type="ECO:0000256" key="2">
    <source>
        <dbReference type="ARBA" id="ARBA00023008"/>
    </source>
</evidence>
<evidence type="ECO:0000256" key="1">
    <source>
        <dbReference type="ARBA" id="ARBA00010996"/>
    </source>
</evidence>
<dbReference type="InterPro" id="IPR036249">
    <property type="entry name" value="Thioredoxin-like_sf"/>
</dbReference>
<proteinExistence type="inferred from homology"/>
<feature type="domain" description="Thioredoxin" evidence="6">
    <location>
        <begin position="36"/>
        <end position="203"/>
    </location>
</feature>
<dbReference type="AlphaFoldDB" id="A0A2P7UPM6"/>
<evidence type="ECO:0000313" key="7">
    <source>
        <dbReference type="EMBL" id="PSJ88899.1"/>
    </source>
</evidence>
<dbReference type="InterPro" id="IPR013766">
    <property type="entry name" value="Thioredoxin_domain"/>
</dbReference>
<evidence type="ECO:0000313" key="8">
    <source>
        <dbReference type="Proteomes" id="UP000240419"/>
    </source>
</evidence>
<feature type="disulfide bond" description="Redox-active" evidence="4">
    <location>
        <begin position="75"/>
        <end position="79"/>
    </location>
</feature>
<feature type="transmembrane region" description="Helical" evidence="5">
    <location>
        <begin position="14"/>
        <end position="33"/>
    </location>
</feature>
<protein>
    <submittedName>
        <fullName evidence="7">SCO family protein</fullName>
    </submittedName>
</protein>
<evidence type="ECO:0000259" key="6">
    <source>
        <dbReference type="PROSITE" id="PS51352"/>
    </source>
</evidence>
<keyword evidence="4" id="KW-1015">Disulfide bond</keyword>
<keyword evidence="2 3" id="KW-0186">Copper</keyword>
<dbReference type="CDD" id="cd02968">
    <property type="entry name" value="SCO"/>
    <property type="match status" value="1"/>
</dbReference>
<gene>
    <name evidence="7" type="ORF">C7R93_23970</name>
</gene>
<evidence type="ECO:0000256" key="3">
    <source>
        <dbReference type="PIRSR" id="PIRSR603782-1"/>
    </source>
</evidence>
<dbReference type="SUPFAM" id="SSF52833">
    <property type="entry name" value="Thioredoxin-like"/>
    <property type="match status" value="1"/>
</dbReference>
<accession>A0A2P7UPM6</accession>
<evidence type="ECO:0000256" key="5">
    <source>
        <dbReference type="SAM" id="Phobius"/>
    </source>
</evidence>
<keyword evidence="8" id="KW-1185">Reference proteome</keyword>
<dbReference type="Pfam" id="PF02630">
    <property type="entry name" value="SCO1-SenC"/>
    <property type="match status" value="1"/>
</dbReference>
<evidence type="ECO:0000256" key="4">
    <source>
        <dbReference type="PIRSR" id="PIRSR603782-2"/>
    </source>
</evidence>
<dbReference type="InterPro" id="IPR003782">
    <property type="entry name" value="SCO1/SenC"/>
</dbReference>
<keyword evidence="5" id="KW-0472">Membrane</keyword>
<dbReference type="PANTHER" id="PTHR12151:SF25">
    <property type="entry name" value="LINALOOL DEHYDRATASE_ISOMERASE DOMAIN-CONTAINING PROTEIN"/>
    <property type="match status" value="1"/>
</dbReference>
<keyword evidence="3" id="KW-0479">Metal-binding</keyword>
<dbReference type="PROSITE" id="PS51352">
    <property type="entry name" value="THIOREDOXIN_2"/>
    <property type="match status" value="1"/>
</dbReference>
<feature type="binding site" evidence="3">
    <location>
        <position position="79"/>
    </location>
    <ligand>
        <name>Cu cation</name>
        <dbReference type="ChEBI" id="CHEBI:23378"/>
    </ligand>
</feature>
<dbReference type="OrthoDB" id="9811998at2"/>
<dbReference type="Gene3D" id="3.40.30.10">
    <property type="entry name" value="Glutaredoxin"/>
    <property type="match status" value="1"/>
</dbReference>
<dbReference type="PANTHER" id="PTHR12151">
    <property type="entry name" value="ELECTRON TRANSPORT PROTIN SCO1/SENC FAMILY MEMBER"/>
    <property type="match status" value="1"/>
</dbReference>
<dbReference type="EMBL" id="PXZM01000041">
    <property type="protein sequence ID" value="PSJ88899.1"/>
    <property type="molecule type" value="Genomic_DNA"/>
</dbReference>
<comment type="caution">
    <text evidence="7">The sequence shown here is derived from an EMBL/GenBank/DDBJ whole genome shotgun (WGS) entry which is preliminary data.</text>
</comment>
<keyword evidence="5" id="KW-1133">Transmembrane helix</keyword>
<dbReference type="Proteomes" id="UP000240419">
    <property type="component" value="Unassembled WGS sequence"/>
</dbReference>
<dbReference type="RefSeq" id="WP_106841177.1">
    <property type="nucleotide sequence ID" value="NZ_JBCNIW010000003.1"/>
</dbReference>
<feature type="binding site" evidence="3">
    <location>
        <position position="75"/>
    </location>
    <ligand>
        <name>Cu cation</name>
        <dbReference type="ChEBI" id="CHEBI:23378"/>
    </ligand>
</feature>
<comment type="similarity">
    <text evidence="1">Belongs to the SCO1/2 family.</text>
</comment>
<keyword evidence="5" id="KW-0812">Transmembrane</keyword>